<proteinExistence type="predicted"/>
<dbReference type="Proteomes" id="UP001642540">
    <property type="component" value="Unassembled WGS sequence"/>
</dbReference>
<organism evidence="1 2">
    <name type="scientific">Orchesella dallaii</name>
    <dbReference type="NCBI Taxonomy" id="48710"/>
    <lineage>
        <taxon>Eukaryota</taxon>
        <taxon>Metazoa</taxon>
        <taxon>Ecdysozoa</taxon>
        <taxon>Arthropoda</taxon>
        <taxon>Hexapoda</taxon>
        <taxon>Collembola</taxon>
        <taxon>Entomobryomorpha</taxon>
        <taxon>Entomobryoidea</taxon>
        <taxon>Orchesellidae</taxon>
        <taxon>Orchesellinae</taxon>
        <taxon>Orchesella</taxon>
    </lineage>
</organism>
<reference evidence="1 2" key="1">
    <citation type="submission" date="2024-08" db="EMBL/GenBank/DDBJ databases">
        <authorList>
            <person name="Cucini C."/>
            <person name="Frati F."/>
        </authorList>
    </citation>
    <scope>NUCLEOTIDE SEQUENCE [LARGE SCALE GENOMIC DNA]</scope>
</reference>
<sequence length="105" mass="11943">MSLTSSSTTTAAAVGGVNVGGDVEEVEPEPSKFQKLRFQNILSSLWSKDSPGRIPQRLPYLDCKLLAGTPKYLRLATVHQNRKWRRKYLNPSFLFLLKTEVWTYI</sequence>
<name>A0ABP1PXG5_9HEXA</name>
<gene>
    <name evidence="1" type="ORF">ODALV1_LOCUS4307</name>
</gene>
<comment type="caution">
    <text evidence="1">The sequence shown here is derived from an EMBL/GenBank/DDBJ whole genome shotgun (WGS) entry which is preliminary data.</text>
</comment>
<keyword evidence="2" id="KW-1185">Reference proteome</keyword>
<protein>
    <submittedName>
        <fullName evidence="1">Uncharacterized protein</fullName>
    </submittedName>
</protein>
<evidence type="ECO:0000313" key="1">
    <source>
        <dbReference type="EMBL" id="CAL8079195.1"/>
    </source>
</evidence>
<dbReference type="EMBL" id="CAXLJM020000013">
    <property type="protein sequence ID" value="CAL8079195.1"/>
    <property type="molecule type" value="Genomic_DNA"/>
</dbReference>
<evidence type="ECO:0000313" key="2">
    <source>
        <dbReference type="Proteomes" id="UP001642540"/>
    </source>
</evidence>
<accession>A0ABP1PXG5</accession>